<accession>A0A2N7VWM1</accession>
<sequence length="69" mass="7909">MEHKRERFHNSKAYESKLRFTLFIPAVASATGVLIAPLWHRAGDAVTHVIILAYRKLLARPIASGWLRR</sequence>
<evidence type="ECO:0000313" key="3">
    <source>
        <dbReference type="Proteomes" id="UP000235616"/>
    </source>
</evidence>
<protein>
    <submittedName>
        <fullName evidence="2">Uncharacterized protein</fullName>
    </submittedName>
</protein>
<dbReference type="Proteomes" id="UP000235616">
    <property type="component" value="Unassembled WGS sequence"/>
</dbReference>
<evidence type="ECO:0000256" key="1">
    <source>
        <dbReference type="SAM" id="Phobius"/>
    </source>
</evidence>
<keyword evidence="3" id="KW-1185">Reference proteome</keyword>
<reference evidence="2 3" key="1">
    <citation type="submission" date="2018-01" db="EMBL/GenBank/DDBJ databases">
        <title>Whole genome analyses suggest that Burkholderia sensu lato contains two further novel genera in the rhizoxinica-symbiotica group Mycetohabitans gen. nov., and Trinickia gen. nov.: implications for the evolution of diazotrophy and nodulation in the Burkholderiaceae.</title>
        <authorList>
            <person name="Estrada-de los Santos P."/>
            <person name="Palmer M."/>
            <person name="Chavez-Ramirez B."/>
            <person name="Beukes C."/>
            <person name="Steenkamp E.T."/>
            <person name="Hirsch A.M."/>
            <person name="Manyaka P."/>
            <person name="Maluk M."/>
            <person name="Lafos M."/>
            <person name="Crook M."/>
            <person name="Gross E."/>
            <person name="Simon M.F."/>
            <person name="Bueno dos Reis Junior F."/>
            <person name="Poole P.S."/>
            <person name="Venter S.N."/>
            <person name="James E.K."/>
        </authorList>
    </citation>
    <scope>NUCLEOTIDE SEQUENCE [LARGE SCALE GENOMIC DNA]</scope>
    <source>
        <strain evidence="2 3">GIMN1.004</strain>
    </source>
</reference>
<name>A0A2N7VWM1_9BURK</name>
<organism evidence="2 3">
    <name type="scientific">Trinickia dabaoshanensis</name>
    <dbReference type="NCBI Taxonomy" id="564714"/>
    <lineage>
        <taxon>Bacteria</taxon>
        <taxon>Pseudomonadati</taxon>
        <taxon>Pseudomonadota</taxon>
        <taxon>Betaproteobacteria</taxon>
        <taxon>Burkholderiales</taxon>
        <taxon>Burkholderiaceae</taxon>
        <taxon>Trinickia</taxon>
    </lineage>
</organism>
<gene>
    <name evidence="2" type="ORF">C0Z18_06705</name>
</gene>
<keyword evidence="1" id="KW-0812">Transmembrane</keyword>
<dbReference type="EMBL" id="PNYA01000005">
    <property type="protein sequence ID" value="PMS21555.1"/>
    <property type="molecule type" value="Genomic_DNA"/>
</dbReference>
<feature type="transmembrane region" description="Helical" evidence="1">
    <location>
        <begin position="20"/>
        <end position="39"/>
    </location>
</feature>
<dbReference type="AlphaFoldDB" id="A0A2N7VWM1"/>
<evidence type="ECO:0000313" key="2">
    <source>
        <dbReference type="EMBL" id="PMS21555.1"/>
    </source>
</evidence>
<proteinExistence type="predicted"/>
<keyword evidence="1" id="KW-1133">Transmembrane helix</keyword>
<keyword evidence="1" id="KW-0472">Membrane</keyword>
<comment type="caution">
    <text evidence="2">The sequence shown here is derived from an EMBL/GenBank/DDBJ whole genome shotgun (WGS) entry which is preliminary data.</text>
</comment>